<name>A0A5M3Q4Q2_9GAMM</name>
<organism evidence="2 3">
    <name type="scientific">Marinobacter salsuginis</name>
    <dbReference type="NCBI Taxonomy" id="418719"/>
    <lineage>
        <taxon>Bacteria</taxon>
        <taxon>Pseudomonadati</taxon>
        <taxon>Pseudomonadota</taxon>
        <taxon>Gammaproteobacteria</taxon>
        <taxon>Pseudomonadales</taxon>
        <taxon>Marinobacteraceae</taxon>
        <taxon>Marinobacter</taxon>
    </lineage>
</organism>
<dbReference type="RefSeq" id="WP_136631010.1">
    <property type="nucleotide sequence ID" value="NZ_BGZI01000035.1"/>
</dbReference>
<accession>A0A5M3Q4Q2</accession>
<gene>
    <name evidence="2" type="ORF">MSSD14B_38600</name>
</gene>
<feature type="chain" id="PRO_5024424961" evidence="1">
    <location>
        <begin position="20"/>
        <end position="208"/>
    </location>
</feature>
<dbReference type="EMBL" id="BGZI01000035">
    <property type="protein sequence ID" value="GBO90192.1"/>
    <property type="molecule type" value="Genomic_DNA"/>
</dbReference>
<evidence type="ECO:0000313" key="3">
    <source>
        <dbReference type="Proteomes" id="UP000387223"/>
    </source>
</evidence>
<evidence type="ECO:0000313" key="2">
    <source>
        <dbReference type="EMBL" id="GBO90192.1"/>
    </source>
</evidence>
<sequence length="208" mass="24290">MIKLLTAVTLSLVTGLAAAQTNPEQELYYHPEGKKQIISVNEDYVPLAAFLQRIKHENDTFFYEPGLNINKPISFKGERYQDDAINYALSQAGYNVKRLAAYTYYVYDGEQPAILGQTEAEQYVGKPYMSLPNYLADILFIMSADRGYRMLWSPKLNREHYYFNNITEFFGEDFKEDVKYLEVIAQQQWPEIDIEVREDLKLIMVNHR</sequence>
<proteinExistence type="predicted"/>
<feature type="signal peptide" evidence="1">
    <location>
        <begin position="1"/>
        <end position="19"/>
    </location>
</feature>
<comment type="caution">
    <text evidence="2">The sequence shown here is derived from an EMBL/GenBank/DDBJ whole genome shotgun (WGS) entry which is preliminary data.</text>
</comment>
<dbReference type="Proteomes" id="UP000387223">
    <property type="component" value="Unassembled WGS sequence"/>
</dbReference>
<protein>
    <submittedName>
        <fullName evidence="2">Uncharacterized protein</fullName>
    </submittedName>
</protein>
<keyword evidence="1" id="KW-0732">Signal</keyword>
<dbReference type="AlphaFoldDB" id="A0A5M3Q4Q2"/>
<reference evidence="2 3" key="1">
    <citation type="journal article" date="2019" name="J. Gen. Appl. Microbiol.">
        <title>Aerobic degradation of cis-dichloroethene by the marine bacterium Marinobacter salsuginis strain 5N-3.</title>
        <authorList>
            <person name="Inoue Y."/>
            <person name="Fukunaga Y."/>
            <person name="Katsumata H."/>
            <person name="Ohji S."/>
            <person name="Hosoyama A."/>
            <person name="Mori K."/>
            <person name="Ando K."/>
        </authorList>
    </citation>
    <scope>NUCLEOTIDE SEQUENCE [LARGE SCALE GENOMIC DNA]</scope>
    <source>
        <strain evidence="2 3">NBRC 109114</strain>
    </source>
</reference>
<evidence type="ECO:0000256" key="1">
    <source>
        <dbReference type="SAM" id="SignalP"/>
    </source>
</evidence>